<feature type="region of interest" description="Disordered" evidence="7">
    <location>
        <begin position="1123"/>
        <end position="1266"/>
    </location>
</feature>
<keyword evidence="2" id="KW-0963">Cytoplasm</keyword>
<feature type="compositionally biased region" description="Basic and acidic residues" evidence="7">
    <location>
        <begin position="398"/>
        <end position="415"/>
    </location>
</feature>
<accession>A0A7M7JS14</accession>
<dbReference type="Pfam" id="PF08683">
    <property type="entry name" value="CAMSAP_CKK"/>
    <property type="match status" value="1"/>
</dbReference>
<dbReference type="KEGG" id="vde:111246341"/>
<organism evidence="10 11">
    <name type="scientific">Varroa destructor</name>
    <name type="common">Honeybee mite</name>
    <dbReference type="NCBI Taxonomy" id="109461"/>
    <lineage>
        <taxon>Eukaryota</taxon>
        <taxon>Metazoa</taxon>
        <taxon>Ecdysozoa</taxon>
        <taxon>Arthropoda</taxon>
        <taxon>Chelicerata</taxon>
        <taxon>Arachnida</taxon>
        <taxon>Acari</taxon>
        <taxon>Parasitiformes</taxon>
        <taxon>Mesostigmata</taxon>
        <taxon>Gamasina</taxon>
        <taxon>Dermanyssoidea</taxon>
        <taxon>Varroidae</taxon>
        <taxon>Varroa</taxon>
    </lineage>
</organism>
<feature type="compositionally biased region" description="Low complexity" evidence="7">
    <location>
        <begin position="1187"/>
        <end position="1201"/>
    </location>
</feature>
<dbReference type="GO" id="GO:0007026">
    <property type="term" value="P:negative regulation of microtubule depolymerization"/>
    <property type="evidence" value="ECO:0007669"/>
    <property type="project" value="TreeGrafter"/>
</dbReference>
<keyword evidence="4" id="KW-0175">Coiled coil</keyword>
<dbReference type="FunFam" id="3.10.20.360:FF:000002">
    <property type="entry name" value="Patronin, isoform M"/>
    <property type="match status" value="1"/>
</dbReference>
<dbReference type="InterPro" id="IPR032940">
    <property type="entry name" value="CAMSAP"/>
</dbReference>
<evidence type="ECO:0000256" key="7">
    <source>
        <dbReference type="SAM" id="MobiDB-lite"/>
    </source>
</evidence>
<dbReference type="InterPro" id="IPR038209">
    <property type="entry name" value="CKK_dom_sf"/>
</dbReference>
<evidence type="ECO:0000256" key="5">
    <source>
        <dbReference type="ARBA" id="ARBA00023212"/>
    </source>
</evidence>
<sequence length="1418" mass="156809">MAATMLLNKRITSPVGVVAPLVNGGCSMSDLKESYRVFKEKAQLITFQLLEQAKERASVLWLVSKAHNNRVPTELRDPYYRDHEDQYRLKPQIVQGLSSGELYCMALASIYADPNYHTLSHVGIISALQKKGVEVLAPADGTTTLNETTLTQNAPIRMAAHMSVIEAIMDLYIKEVLIPLKVFEVVRRYSEVQYPDEVPVTSEEAALLWINAATVALRERVQLEAGQPVPPATIMQDMAELSDGCGLSSLLSFYCPDALPWQELCLNDPMNLTDSLCNLQLVQAFCEQNLPHDICFLTLEDLLFMHETIRPNMLALVADLMYLFEIRPAKCVVKPGWELEDDNDLPQPQEEVQYNYTLRKARKLQNSCSHIPDLLLQPEGMLQRDKKGRPQRTSGSQDSHREAHSHSKDSNKDENTSDPEELEQFSGYFNKMNISAPSSTTGAGNGAVLERNSHSTHASPAHRNNNNRRGSPDKTGRESSQDGNSTLENYYTQFNSIEDRSHDGEGGQPLRRVPSQSHIQNFSGSQAALQMMDPDAPDPFEGARDNKQTSFAQLSSQDCSSQVNFTYKAERRSKKPTTTWMQQTPTGDEGGDVEEMFAVRQQMDERRQRIEQERRAAQEAAKKERTQANKQVFQQVVGGGTRVSQGVSNGNSSGPISVGRGDDIPGGVGGGGTSTSEESDRRSPTPPPNDQQKRRRNSAERVAKQEQVLNSLIHSRSASHVNHLSGTGQPTTFYLHDAGSPIHGYPSAVMRRQWGPPAAPPAAMFGGFGPMGGMPGTYPGEIMPPYWASPQPSWGASQPPQSLNHTMLQQQQQQAHPFVQQPYNLHEPSVQQQQHQQQMHLQIQHEQHRIDQVQIVQQQQHLQQAQPQQQQQQQIKDVGYQERTKTPSPPPPARPERKKRDTGTSASGRISEERVDQQENTPPTTERTQERERDGGSFFISFGDDNGGDTKGTVIKPKPKLRPRIQPGRDEADTTVTSLCGGTRPVSMPTVSTTTINSMTITKSEGRRLSTRLDSSIRSGSGVETADNASAPVTKTQPSADGFVIGDGKSLSDVEMARRKEMIMMASLKRRQQQEQLRLRKENEQAMRRAHEQARRDEAERKREDDKRRREIILEQYRLRKAQEEAEKNGAPPVHHASLMAGSTPNGSIQRRPKSRSASVTRPRPKSVHIGSSLASQATGGPAGGDSLSYSSVNSHTSNSTADVTARRLSMGGSQQGLDSVGRGNTGAAVGIGSLKREPSYPDFSRYRNIGPPSDGASDTASTSSLFPGEYTGPKLFVKPSAKSNRSIILNALNVVLAGAVNADTKKRATNEINATDAKHLLILFRGANLQFRGIYTYNPDREEVVKIFGAGPKNVTESMLDLFYKYNSGSKGFTQIHTKHLSATIDAFTIQNSLWTVRKSVTSKFAASHHARSGDFM</sequence>
<dbReference type="GO" id="GO:0005516">
    <property type="term" value="F:calmodulin binding"/>
    <property type="evidence" value="ECO:0007669"/>
    <property type="project" value="InterPro"/>
</dbReference>
<evidence type="ECO:0000259" key="8">
    <source>
        <dbReference type="PROSITE" id="PS50021"/>
    </source>
</evidence>
<dbReference type="InterPro" id="IPR014797">
    <property type="entry name" value="CKK_CAMSAP"/>
</dbReference>
<dbReference type="SUPFAM" id="SSF50346">
    <property type="entry name" value="PRC-barrel domain"/>
    <property type="match status" value="1"/>
</dbReference>
<comment type="subcellular location">
    <subcellularLocation>
        <location evidence="1">Cytoplasm</location>
        <location evidence="1">Cytoskeleton</location>
    </subcellularLocation>
</comment>
<dbReference type="InterPro" id="IPR001715">
    <property type="entry name" value="CH_dom"/>
</dbReference>
<evidence type="ECO:0000256" key="3">
    <source>
        <dbReference type="ARBA" id="ARBA00022701"/>
    </source>
</evidence>
<dbReference type="SUPFAM" id="SSF47576">
    <property type="entry name" value="Calponin-homology domain, CH-domain"/>
    <property type="match status" value="1"/>
</dbReference>
<dbReference type="OrthoDB" id="2125658at2759"/>
<feature type="region of interest" description="Disordered" evidence="7">
    <location>
        <begin position="570"/>
        <end position="594"/>
    </location>
</feature>
<dbReference type="GO" id="GO:0051011">
    <property type="term" value="F:microtubule minus-end binding"/>
    <property type="evidence" value="ECO:0007669"/>
    <property type="project" value="TreeGrafter"/>
</dbReference>
<evidence type="ECO:0008006" key="12">
    <source>
        <dbReference type="Google" id="ProtNLM"/>
    </source>
</evidence>
<feature type="compositionally biased region" description="Low complexity" evidence="7">
    <location>
        <begin position="643"/>
        <end position="654"/>
    </location>
</feature>
<feature type="compositionally biased region" description="Polar residues" evidence="7">
    <location>
        <begin position="576"/>
        <end position="586"/>
    </location>
</feature>
<feature type="compositionally biased region" description="Basic and acidic residues" evidence="7">
    <location>
        <begin position="606"/>
        <end position="627"/>
    </location>
</feature>
<feature type="compositionally biased region" description="Polar residues" evidence="7">
    <location>
        <begin position="432"/>
        <end position="442"/>
    </location>
</feature>
<dbReference type="PROSITE" id="PS51508">
    <property type="entry name" value="CKK"/>
    <property type="match status" value="1"/>
</dbReference>
<evidence type="ECO:0000259" key="9">
    <source>
        <dbReference type="PROSITE" id="PS51508"/>
    </source>
</evidence>
<evidence type="ECO:0000256" key="2">
    <source>
        <dbReference type="ARBA" id="ARBA00022490"/>
    </source>
</evidence>
<feature type="region of interest" description="Disordered" evidence="7">
    <location>
        <begin position="1068"/>
        <end position="1106"/>
    </location>
</feature>
<dbReference type="GO" id="GO:0031122">
    <property type="term" value="P:cytoplasmic microtubule organization"/>
    <property type="evidence" value="ECO:0007669"/>
    <property type="project" value="TreeGrafter"/>
</dbReference>
<dbReference type="RefSeq" id="XP_022651536.1">
    <property type="nucleotide sequence ID" value="XM_022795801.1"/>
</dbReference>
<feature type="region of interest" description="Disordered" evidence="7">
    <location>
        <begin position="375"/>
        <end position="420"/>
    </location>
</feature>
<feature type="domain" description="Calponin-homology (CH)" evidence="8">
    <location>
        <begin position="200"/>
        <end position="325"/>
    </location>
</feature>
<feature type="region of interest" description="Disordered" evidence="7">
    <location>
        <begin position="1005"/>
        <end position="1044"/>
    </location>
</feature>
<feature type="domain" description="CKK" evidence="9">
    <location>
        <begin position="1273"/>
        <end position="1406"/>
    </location>
</feature>
<feature type="compositionally biased region" description="Low complexity" evidence="7">
    <location>
        <begin position="1254"/>
        <end position="1265"/>
    </location>
</feature>
<feature type="compositionally biased region" description="Polar residues" evidence="7">
    <location>
        <begin position="791"/>
        <end position="808"/>
    </location>
</feature>
<evidence type="ECO:0000313" key="10">
    <source>
        <dbReference type="EnsemblMetazoa" id="XP_022651536"/>
    </source>
</evidence>
<feature type="compositionally biased region" description="Basic and acidic residues" evidence="7">
    <location>
        <begin position="470"/>
        <end position="480"/>
    </location>
</feature>
<dbReference type="EnsemblMetazoa" id="XM_022795801">
    <property type="protein sequence ID" value="XP_022651536"/>
    <property type="gene ID" value="LOC111246341"/>
</dbReference>
<dbReference type="PROSITE" id="PS50021">
    <property type="entry name" value="CH"/>
    <property type="match status" value="1"/>
</dbReference>
<comment type="domain">
    <text evidence="6">The CKK domain binds microtubules.</text>
</comment>
<feature type="compositionally biased region" description="Gly residues" evidence="7">
    <location>
        <begin position="664"/>
        <end position="673"/>
    </location>
</feature>
<evidence type="ECO:0000256" key="1">
    <source>
        <dbReference type="ARBA" id="ARBA00004245"/>
    </source>
</evidence>
<dbReference type="InterPro" id="IPR022613">
    <property type="entry name" value="CH_CAMSAP_2"/>
</dbReference>
<dbReference type="OMA" id="NDRDQPD"/>
<evidence type="ECO:0000256" key="4">
    <source>
        <dbReference type="ARBA" id="ARBA00023054"/>
    </source>
</evidence>
<dbReference type="InterPro" id="IPR058042">
    <property type="entry name" value="CAMSAP_N"/>
</dbReference>
<feature type="region of interest" description="Disordered" evidence="7">
    <location>
        <begin position="791"/>
        <end position="816"/>
    </location>
</feature>
<reference evidence="10" key="1">
    <citation type="submission" date="2021-01" db="UniProtKB">
        <authorList>
            <consortium name="EnsemblMetazoa"/>
        </authorList>
    </citation>
    <scope>IDENTIFICATION</scope>
</reference>
<dbReference type="SMART" id="SM01051">
    <property type="entry name" value="CAMSAP_CKK"/>
    <property type="match status" value="1"/>
</dbReference>
<dbReference type="FunCoup" id="A0A7M7JS14">
    <property type="interactions" value="420"/>
</dbReference>
<comment type="similarity">
    <text evidence="6">Belongs to the CAMSAP1 family.</text>
</comment>
<dbReference type="PANTHER" id="PTHR21595:SF0">
    <property type="entry name" value="PATRONIN"/>
    <property type="match status" value="1"/>
</dbReference>
<feature type="compositionally biased region" description="Low complexity" evidence="7">
    <location>
        <begin position="864"/>
        <end position="874"/>
    </location>
</feature>
<feature type="region of interest" description="Disordered" evidence="7">
    <location>
        <begin position="864"/>
        <end position="988"/>
    </location>
</feature>
<dbReference type="GeneID" id="111246341"/>
<feature type="region of interest" description="Disordered" evidence="7">
    <location>
        <begin position="606"/>
        <end position="703"/>
    </location>
</feature>
<dbReference type="Gene3D" id="3.10.20.360">
    <property type="entry name" value="CKK domain"/>
    <property type="match status" value="1"/>
</dbReference>
<protein>
    <recommendedName>
        <fullName evidence="12">Patronin</fullName>
    </recommendedName>
</protein>
<dbReference type="Pfam" id="PF25532">
    <property type="entry name" value="CH_CAMSAP2_N"/>
    <property type="match status" value="1"/>
</dbReference>
<evidence type="ECO:0000313" key="11">
    <source>
        <dbReference type="Proteomes" id="UP000594260"/>
    </source>
</evidence>
<feature type="region of interest" description="Disordered" evidence="7">
    <location>
        <begin position="432"/>
        <end position="486"/>
    </location>
</feature>
<feature type="compositionally biased region" description="Basic and acidic residues" evidence="7">
    <location>
        <begin position="1077"/>
        <end position="1106"/>
    </location>
</feature>
<dbReference type="Pfam" id="PF11971">
    <property type="entry name" value="CAMSAP_CH"/>
    <property type="match status" value="1"/>
</dbReference>
<dbReference type="InterPro" id="IPR036872">
    <property type="entry name" value="CH_dom_sf"/>
</dbReference>
<dbReference type="Proteomes" id="UP000594260">
    <property type="component" value="Unplaced"/>
</dbReference>
<name>A0A7M7JS14_VARDE</name>
<keyword evidence="11" id="KW-1185">Reference proteome</keyword>
<keyword evidence="5" id="KW-0206">Cytoskeleton</keyword>
<dbReference type="PANTHER" id="PTHR21595">
    <property type="entry name" value="PATRONIN"/>
    <property type="match status" value="1"/>
</dbReference>
<keyword evidence="3 6" id="KW-0493">Microtubule</keyword>
<dbReference type="InParanoid" id="A0A7M7JS14"/>
<proteinExistence type="inferred from homology"/>
<evidence type="ECO:0000256" key="6">
    <source>
        <dbReference type="PROSITE-ProRule" id="PRU00841"/>
    </source>
</evidence>
<dbReference type="InterPro" id="IPR011033">
    <property type="entry name" value="PRC_barrel-like_sf"/>
</dbReference>
<dbReference type="GO" id="GO:0036449">
    <property type="term" value="C:microtubule minus-end"/>
    <property type="evidence" value="ECO:0007669"/>
    <property type="project" value="TreeGrafter"/>
</dbReference>
<feature type="compositionally biased region" description="Polar residues" evidence="7">
    <location>
        <begin position="455"/>
        <end position="469"/>
    </location>
</feature>
<feature type="compositionally biased region" description="Polar residues" evidence="7">
    <location>
        <begin position="1027"/>
        <end position="1039"/>
    </location>
</feature>